<dbReference type="OrthoDB" id="1954033at2"/>
<feature type="region of interest" description="Disordered" evidence="1">
    <location>
        <begin position="33"/>
        <end position="56"/>
    </location>
</feature>
<keyword evidence="2" id="KW-0732">Signal</keyword>
<accession>A0A4R5KU30</accession>
<evidence type="ECO:0000313" key="4">
    <source>
        <dbReference type="EMBL" id="TDF99391.1"/>
    </source>
</evidence>
<protein>
    <recommendedName>
        <fullName evidence="3">GerMN domain-containing protein</fullName>
    </recommendedName>
</protein>
<evidence type="ECO:0000256" key="2">
    <source>
        <dbReference type="SAM" id="SignalP"/>
    </source>
</evidence>
<dbReference type="EMBL" id="SMRT01000002">
    <property type="protein sequence ID" value="TDF99391.1"/>
    <property type="molecule type" value="Genomic_DNA"/>
</dbReference>
<dbReference type="Pfam" id="PF10646">
    <property type="entry name" value="Germane"/>
    <property type="match status" value="1"/>
</dbReference>
<dbReference type="AlphaFoldDB" id="A0A4R5KU30"/>
<gene>
    <name evidence="4" type="ORF">E1757_05925</name>
</gene>
<comment type="caution">
    <text evidence="4">The sequence shown here is derived from an EMBL/GenBank/DDBJ whole genome shotgun (WGS) entry which is preliminary data.</text>
</comment>
<name>A0A4R5KU30_9BACL</name>
<feature type="chain" id="PRO_5020678400" description="GerMN domain-containing protein" evidence="2">
    <location>
        <begin position="28"/>
        <end position="188"/>
    </location>
</feature>
<dbReference type="PROSITE" id="PS51257">
    <property type="entry name" value="PROKAR_LIPOPROTEIN"/>
    <property type="match status" value="1"/>
</dbReference>
<evidence type="ECO:0000256" key="1">
    <source>
        <dbReference type="SAM" id="MobiDB-lite"/>
    </source>
</evidence>
<dbReference type="Proteomes" id="UP000295636">
    <property type="component" value="Unassembled WGS sequence"/>
</dbReference>
<evidence type="ECO:0000259" key="3">
    <source>
        <dbReference type="SMART" id="SM00909"/>
    </source>
</evidence>
<dbReference type="RefSeq" id="WP_133225928.1">
    <property type="nucleotide sequence ID" value="NZ_SMRT01000002.1"/>
</dbReference>
<keyword evidence="5" id="KW-1185">Reference proteome</keyword>
<feature type="signal peptide" evidence="2">
    <location>
        <begin position="1"/>
        <end position="27"/>
    </location>
</feature>
<feature type="domain" description="GerMN" evidence="3">
    <location>
        <begin position="92"/>
        <end position="176"/>
    </location>
</feature>
<proteinExistence type="predicted"/>
<dbReference type="InterPro" id="IPR019606">
    <property type="entry name" value="GerMN"/>
</dbReference>
<dbReference type="SMART" id="SM00909">
    <property type="entry name" value="Germane"/>
    <property type="match status" value="1"/>
</dbReference>
<evidence type="ECO:0000313" key="5">
    <source>
        <dbReference type="Proteomes" id="UP000295636"/>
    </source>
</evidence>
<reference evidence="4 5" key="1">
    <citation type="submission" date="2019-03" db="EMBL/GenBank/DDBJ databases">
        <title>This is whole genome sequence of Paenibacillus sp MS74 strain.</title>
        <authorList>
            <person name="Trinh H.N."/>
        </authorList>
    </citation>
    <scope>NUCLEOTIDE SEQUENCE [LARGE SCALE GENOMIC DNA]</scope>
    <source>
        <strain evidence="4 5">MS74</strain>
    </source>
</reference>
<organism evidence="4 5">
    <name type="scientific">Paenibacillus piri</name>
    <dbReference type="NCBI Taxonomy" id="2547395"/>
    <lineage>
        <taxon>Bacteria</taxon>
        <taxon>Bacillati</taxon>
        <taxon>Bacillota</taxon>
        <taxon>Bacilli</taxon>
        <taxon>Bacillales</taxon>
        <taxon>Paenibacillaceae</taxon>
        <taxon>Paenibacillus</taxon>
    </lineage>
</organism>
<sequence length="188" mass="20114">MSYHFVKTAIIGASLLALLSACGQSKALVSGEQPAIPKQSQTSAPESQPAVKPAEQDNMKQAKVKVYYGDENGEKLVEQETTVTYQQEDGKYAAALKALSESPGGKQLALLKGIKILSANLKDQMLTVNLSIAPEGRLGSGGEALLLQAVQNTVFQFSEIHSLEILVDGKKVESLMGHMDLPHPIKRG</sequence>